<sequence length="85" mass="9292">MSADTVVRARIDSETKKRATAALEAMGLSVSDAIRLLMLRIADEQRLPFTVQVPNALTAKALEDLESGKGKRFDSAEELFKDLGI</sequence>
<keyword evidence="2" id="KW-1277">Toxin-antitoxin system</keyword>
<dbReference type="PANTHER" id="PTHR38781">
    <property type="entry name" value="ANTITOXIN DINJ-RELATED"/>
    <property type="match status" value="1"/>
</dbReference>
<dbReference type="GO" id="GO:0044010">
    <property type="term" value="P:single-species biofilm formation"/>
    <property type="evidence" value="ECO:0007669"/>
    <property type="project" value="InterPro"/>
</dbReference>
<dbReference type="GO" id="GO:0006351">
    <property type="term" value="P:DNA-templated transcription"/>
    <property type="evidence" value="ECO:0007669"/>
    <property type="project" value="TreeGrafter"/>
</dbReference>
<reference evidence="3 4" key="1">
    <citation type="submission" date="2013-12" db="EMBL/GenBank/DDBJ databases">
        <authorList>
            <consortium name="DOE Joint Genome Institute"/>
            <person name="Muyzer G."/>
            <person name="Huntemann M."/>
            <person name="Han J."/>
            <person name="Chen A."/>
            <person name="Kyrpides N."/>
            <person name="Mavromatis K."/>
            <person name="Markowitz V."/>
            <person name="Palaniappan K."/>
            <person name="Ivanova N."/>
            <person name="Schaumberg A."/>
            <person name="Pati A."/>
            <person name="Liolios K."/>
            <person name="Nordberg H.P."/>
            <person name="Cantor M.N."/>
            <person name="Hua S.X."/>
            <person name="Woyke T."/>
        </authorList>
    </citation>
    <scope>NUCLEOTIDE SEQUENCE [LARGE SCALE GENOMIC DNA]</scope>
    <source>
        <strain evidence="3 4">ARh 1</strain>
    </source>
</reference>
<evidence type="ECO:0000313" key="3">
    <source>
        <dbReference type="EMBL" id="AHE99675.1"/>
    </source>
</evidence>
<dbReference type="PIRSF" id="PIRSF003108">
    <property type="entry name" value="DinJ"/>
    <property type="match status" value="1"/>
</dbReference>
<dbReference type="KEGG" id="tti:THITH_16770"/>
<evidence type="ECO:0000313" key="4">
    <source>
        <dbReference type="Proteomes" id="UP000005289"/>
    </source>
</evidence>
<evidence type="ECO:0000256" key="1">
    <source>
        <dbReference type="ARBA" id="ARBA00010562"/>
    </source>
</evidence>
<accession>W0DS65</accession>
<dbReference type="Pfam" id="PF04221">
    <property type="entry name" value="RelB"/>
    <property type="match status" value="1"/>
</dbReference>
<dbReference type="AlphaFoldDB" id="W0DS65"/>
<dbReference type="OrthoDB" id="3174560at2"/>
<dbReference type="GO" id="GO:0006355">
    <property type="term" value="P:regulation of DNA-templated transcription"/>
    <property type="evidence" value="ECO:0007669"/>
    <property type="project" value="InterPro"/>
</dbReference>
<dbReference type="GO" id="GO:0015643">
    <property type="term" value="F:toxic substance binding"/>
    <property type="evidence" value="ECO:0007669"/>
    <property type="project" value="InterPro"/>
</dbReference>
<dbReference type="Proteomes" id="UP000005289">
    <property type="component" value="Chromosome"/>
</dbReference>
<dbReference type="HOGENOM" id="CLU_154558_12_0_6"/>
<dbReference type="STRING" id="713585.THITH_16770"/>
<proteinExistence type="inferred from homology"/>
<dbReference type="InterPro" id="IPR007337">
    <property type="entry name" value="RelB/DinJ"/>
</dbReference>
<comment type="similarity">
    <text evidence="1">Belongs to the RelB/DinJ antitoxin family.</text>
</comment>
<dbReference type="Gene3D" id="1.10.1220.10">
    <property type="entry name" value="Met repressor-like"/>
    <property type="match status" value="1"/>
</dbReference>
<organism evidence="3 4">
    <name type="scientific">Thioalkalivibrio paradoxus ARh 1</name>
    <dbReference type="NCBI Taxonomy" id="713585"/>
    <lineage>
        <taxon>Bacteria</taxon>
        <taxon>Pseudomonadati</taxon>
        <taxon>Pseudomonadota</taxon>
        <taxon>Gammaproteobacteria</taxon>
        <taxon>Chromatiales</taxon>
        <taxon>Ectothiorhodospiraceae</taxon>
        <taxon>Thioalkalivibrio</taxon>
    </lineage>
</organism>
<dbReference type="GO" id="GO:0000987">
    <property type="term" value="F:cis-regulatory region sequence-specific DNA binding"/>
    <property type="evidence" value="ECO:0007669"/>
    <property type="project" value="InterPro"/>
</dbReference>
<dbReference type="InterPro" id="IPR013321">
    <property type="entry name" value="Arc_rbn_hlx_hlx"/>
</dbReference>
<dbReference type="EMBL" id="CP007029">
    <property type="protein sequence ID" value="AHE99675.1"/>
    <property type="molecule type" value="Genomic_DNA"/>
</dbReference>
<protein>
    <submittedName>
        <fullName evidence="3">XRE family transcriptional regulator</fullName>
    </submittedName>
</protein>
<gene>
    <name evidence="3" type="ORF">THITH_16770</name>
</gene>
<name>W0DS65_9GAMM</name>
<dbReference type="NCBIfam" id="TIGR02384">
    <property type="entry name" value="RelB_DinJ"/>
    <property type="match status" value="1"/>
</dbReference>
<keyword evidence="4" id="KW-1185">Reference proteome</keyword>
<evidence type="ECO:0000256" key="2">
    <source>
        <dbReference type="ARBA" id="ARBA00022649"/>
    </source>
</evidence>
<dbReference type="PANTHER" id="PTHR38781:SF1">
    <property type="entry name" value="ANTITOXIN DINJ-RELATED"/>
    <property type="match status" value="1"/>
</dbReference>
<dbReference type="InterPro" id="IPR026262">
    <property type="entry name" value="DinJ"/>
</dbReference>
<dbReference type="RefSeq" id="WP_006746737.1">
    <property type="nucleotide sequence ID" value="NZ_CP007029.1"/>
</dbReference>